<dbReference type="Pfam" id="PF01026">
    <property type="entry name" value="TatD_DNase"/>
    <property type="match status" value="1"/>
</dbReference>
<dbReference type="RefSeq" id="XP_005786603.1">
    <property type="nucleotide sequence ID" value="XM_005786546.1"/>
</dbReference>
<dbReference type="HOGENOM" id="CLU_677063_0_0_1"/>
<reference evidence="1" key="2">
    <citation type="submission" date="2024-10" db="UniProtKB">
        <authorList>
            <consortium name="EnsemblProtists"/>
        </authorList>
    </citation>
    <scope>IDENTIFICATION</scope>
</reference>
<keyword evidence="2" id="KW-1185">Reference proteome</keyword>
<proteinExistence type="predicted"/>
<dbReference type="InterPro" id="IPR001130">
    <property type="entry name" value="TatD-like"/>
</dbReference>
<reference evidence="2" key="1">
    <citation type="journal article" date="2013" name="Nature">
        <title>Pan genome of the phytoplankton Emiliania underpins its global distribution.</title>
        <authorList>
            <person name="Read B.A."/>
            <person name="Kegel J."/>
            <person name="Klute M.J."/>
            <person name="Kuo A."/>
            <person name="Lefebvre S.C."/>
            <person name="Maumus F."/>
            <person name="Mayer C."/>
            <person name="Miller J."/>
            <person name="Monier A."/>
            <person name="Salamov A."/>
            <person name="Young J."/>
            <person name="Aguilar M."/>
            <person name="Claverie J.M."/>
            <person name="Frickenhaus S."/>
            <person name="Gonzalez K."/>
            <person name="Herman E.K."/>
            <person name="Lin Y.C."/>
            <person name="Napier J."/>
            <person name="Ogata H."/>
            <person name="Sarno A.F."/>
            <person name="Shmutz J."/>
            <person name="Schroeder D."/>
            <person name="de Vargas C."/>
            <person name="Verret F."/>
            <person name="von Dassow P."/>
            <person name="Valentin K."/>
            <person name="Van de Peer Y."/>
            <person name="Wheeler G."/>
            <person name="Dacks J.B."/>
            <person name="Delwiche C.F."/>
            <person name="Dyhrman S.T."/>
            <person name="Glockner G."/>
            <person name="John U."/>
            <person name="Richards T."/>
            <person name="Worden A.Z."/>
            <person name="Zhang X."/>
            <person name="Grigoriev I.V."/>
            <person name="Allen A.E."/>
            <person name="Bidle K."/>
            <person name="Borodovsky M."/>
            <person name="Bowler C."/>
            <person name="Brownlee C."/>
            <person name="Cock J.M."/>
            <person name="Elias M."/>
            <person name="Gladyshev V.N."/>
            <person name="Groth M."/>
            <person name="Guda C."/>
            <person name="Hadaegh A."/>
            <person name="Iglesias-Rodriguez M.D."/>
            <person name="Jenkins J."/>
            <person name="Jones B.M."/>
            <person name="Lawson T."/>
            <person name="Leese F."/>
            <person name="Lindquist E."/>
            <person name="Lobanov A."/>
            <person name="Lomsadze A."/>
            <person name="Malik S.B."/>
            <person name="Marsh M.E."/>
            <person name="Mackinder L."/>
            <person name="Mock T."/>
            <person name="Mueller-Roeber B."/>
            <person name="Pagarete A."/>
            <person name="Parker M."/>
            <person name="Probert I."/>
            <person name="Quesneville H."/>
            <person name="Raines C."/>
            <person name="Rensing S.A."/>
            <person name="Riano-Pachon D.M."/>
            <person name="Richier S."/>
            <person name="Rokitta S."/>
            <person name="Shiraiwa Y."/>
            <person name="Soanes D.M."/>
            <person name="van der Giezen M."/>
            <person name="Wahlund T.M."/>
            <person name="Williams B."/>
            <person name="Wilson W."/>
            <person name="Wolfe G."/>
            <person name="Wurch L.L."/>
        </authorList>
    </citation>
    <scope>NUCLEOTIDE SEQUENCE</scope>
</reference>
<dbReference type="PANTHER" id="PTHR47345:SF1">
    <property type="entry name" value="CUT9-INTERACTING PROTEIN SCN1"/>
    <property type="match status" value="1"/>
</dbReference>
<dbReference type="PaxDb" id="2903-EOD34174"/>
<dbReference type="eggNOG" id="KOG3020">
    <property type="taxonomic scope" value="Eukaryota"/>
</dbReference>
<dbReference type="GeneID" id="17279445"/>
<protein>
    <recommendedName>
        <fullName evidence="3">TatD related DNase</fullName>
    </recommendedName>
</protein>
<dbReference type="AlphaFoldDB" id="A0A0D3KEI9"/>
<dbReference type="KEGG" id="ehx:EMIHUDRAFT_420943"/>
<dbReference type="Gene3D" id="3.20.20.140">
    <property type="entry name" value="Metal-dependent hydrolases"/>
    <property type="match status" value="1"/>
</dbReference>
<dbReference type="GO" id="GO:0016788">
    <property type="term" value="F:hydrolase activity, acting on ester bonds"/>
    <property type="evidence" value="ECO:0007669"/>
    <property type="project" value="InterPro"/>
</dbReference>
<evidence type="ECO:0000313" key="1">
    <source>
        <dbReference type="EnsemblProtists" id="EOD34174"/>
    </source>
</evidence>
<dbReference type="Proteomes" id="UP000013827">
    <property type="component" value="Unassembled WGS sequence"/>
</dbReference>
<dbReference type="InterPro" id="IPR053044">
    <property type="entry name" value="Metallo-hydrolase/TatD-type"/>
</dbReference>
<sequence length="326" mass="34662">MGFTRCPCCALSPLPPLSTVDADLVSAGLLLVDTHNHLHQSAGGGAVRRCDSYEAVLAVAEACWDSVLARCAEGPRSLPGLGVHPWQAHEVAEGWEARLRALLQQHPRALVGEIGLCKCARSLRGPGAKARVWPQQLRVFRTQLALAAELQRPTSVHCVKAHSSLVAALDDLDVLPPAVGLHSFSGSAHQIGQLLSTRAGPRLYFGFSHTVNVAMGGAAEPQPALLDAIRAVPERKLLVESDCADERSATLALPLALRLVADARGWTLERAARTTTENGLRFLRGDDGDDRDAGGAERPVCVACEPTAGSDESARPRLLVVSQCSR</sequence>
<dbReference type="SUPFAM" id="SSF51556">
    <property type="entry name" value="Metallo-dependent hydrolases"/>
    <property type="match status" value="1"/>
</dbReference>
<evidence type="ECO:0000313" key="2">
    <source>
        <dbReference type="Proteomes" id="UP000013827"/>
    </source>
</evidence>
<name>A0A0D3KEI9_EMIH1</name>
<dbReference type="STRING" id="2903.R1FLF0"/>
<accession>A0A0D3KEI9</accession>
<dbReference type="PANTHER" id="PTHR47345">
    <property type="entry name" value="CUT9-INTERACTING PROTEIN SCN1"/>
    <property type="match status" value="1"/>
</dbReference>
<dbReference type="EnsemblProtists" id="EOD34174">
    <property type="protein sequence ID" value="EOD34174"/>
    <property type="gene ID" value="EMIHUDRAFT_420943"/>
</dbReference>
<organism evidence="1 2">
    <name type="scientific">Emiliania huxleyi (strain CCMP1516)</name>
    <dbReference type="NCBI Taxonomy" id="280463"/>
    <lineage>
        <taxon>Eukaryota</taxon>
        <taxon>Haptista</taxon>
        <taxon>Haptophyta</taxon>
        <taxon>Prymnesiophyceae</taxon>
        <taxon>Isochrysidales</taxon>
        <taxon>Noelaerhabdaceae</taxon>
        <taxon>Emiliania</taxon>
    </lineage>
</organism>
<dbReference type="InterPro" id="IPR032466">
    <property type="entry name" value="Metal_Hydrolase"/>
</dbReference>
<evidence type="ECO:0008006" key="3">
    <source>
        <dbReference type="Google" id="ProtNLM"/>
    </source>
</evidence>